<dbReference type="FunFam" id="2.60.40.10:FF:000619">
    <property type="entry name" value="Nectin cell adhesion molecule 2"/>
    <property type="match status" value="1"/>
</dbReference>
<feature type="domain" description="Ig-like" evidence="5">
    <location>
        <begin position="13"/>
        <end position="111"/>
    </location>
</feature>
<dbReference type="PROSITE" id="PS50835">
    <property type="entry name" value="IG_LIKE"/>
    <property type="match status" value="2"/>
</dbReference>
<dbReference type="InterPro" id="IPR036179">
    <property type="entry name" value="Ig-like_dom_sf"/>
</dbReference>
<reference evidence="7" key="1">
    <citation type="submission" date="2025-08" db="UniProtKB">
        <authorList>
            <consortium name="RefSeq"/>
        </authorList>
    </citation>
    <scope>IDENTIFICATION</scope>
</reference>
<dbReference type="PANTHER" id="PTHR47387:SF2">
    <property type="entry name" value="PVR CELL ADHESION MOLECULE"/>
    <property type="match status" value="1"/>
</dbReference>
<dbReference type="GeneID" id="103258362"/>
<feature type="compositionally biased region" description="Polar residues" evidence="3">
    <location>
        <begin position="254"/>
        <end position="275"/>
    </location>
</feature>
<dbReference type="CTD" id="5817"/>
<dbReference type="InterPro" id="IPR013162">
    <property type="entry name" value="CD80_C2-set"/>
</dbReference>
<organism evidence="6 7">
    <name type="scientific">Carlito syrichta</name>
    <name type="common">Philippine tarsier</name>
    <name type="synonym">Tarsius syrichta</name>
    <dbReference type="NCBI Taxonomy" id="1868482"/>
    <lineage>
        <taxon>Eukaryota</taxon>
        <taxon>Metazoa</taxon>
        <taxon>Chordata</taxon>
        <taxon>Craniata</taxon>
        <taxon>Vertebrata</taxon>
        <taxon>Euteleostomi</taxon>
        <taxon>Mammalia</taxon>
        <taxon>Eutheria</taxon>
        <taxon>Euarchontoglires</taxon>
        <taxon>Primates</taxon>
        <taxon>Haplorrhini</taxon>
        <taxon>Tarsiiformes</taxon>
        <taxon>Tarsiidae</taxon>
        <taxon>Carlito</taxon>
    </lineage>
</organism>
<sequence>MEEKFSDYNTAQPQNTAEAQAVPLSPAAGEPVPVARCVSTEGHPPARITWLSHAGTMANTSQTTVVPGSLSGTATVISLLTLVPSSEVDGKIVTCRVEHESFKEPVLLPVTLAVSYPPEVSISGYDDNWYLGRGEATLTCNVRSNPEPTGYDWSTPTGPLPPSAVAQGARLLISTIDESINTTFICKVTNALGTRQAEETILVTEKPSREQSHIGISTQTIILLILGILALLALAGALFYFCQLRSSRPDRSHPSANGCVSYSTVNTQDNTSQEPQAKYTR</sequence>
<dbReference type="PANTHER" id="PTHR47387">
    <property type="entry name" value="NECTIN-2"/>
    <property type="match status" value="1"/>
</dbReference>
<proteinExistence type="predicted"/>
<dbReference type="GO" id="GO:0033005">
    <property type="term" value="P:positive regulation of mast cell activation"/>
    <property type="evidence" value="ECO:0007669"/>
    <property type="project" value="TreeGrafter"/>
</dbReference>
<dbReference type="GO" id="GO:0002860">
    <property type="term" value="P:positive regulation of natural killer cell mediated cytotoxicity directed against tumor cell target"/>
    <property type="evidence" value="ECO:0007669"/>
    <property type="project" value="TreeGrafter"/>
</dbReference>
<dbReference type="AlphaFoldDB" id="A0A1U7T2B6"/>
<evidence type="ECO:0000256" key="2">
    <source>
        <dbReference type="ARBA" id="ARBA00023157"/>
    </source>
</evidence>
<dbReference type="GO" id="GO:0007156">
    <property type="term" value="P:homophilic cell adhesion via plasma membrane adhesion molecules"/>
    <property type="evidence" value="ECO:0007669"/>
    <property type="project" value="TreeGrafter"/>
</dbReference>
<feature type="transmembrane region" description="Helical" evidence="4">
    <location>
        <begin position="221"/>
        <end position="242"/>
    </location>
</feature>
<dbReference type="Proteomes" id="UP000189704">
    <property type="component" value="Unplaced"/>
</dbReference>
<evidence type="ECO:0000313" key="7">
    <source>
        <dbReference type="RefSeq" id="XP_008054224.1"/>
    </source>
</evidence>
<keyword evidence="4" id="KW-0472">Membrane</keyword>
<keyword evidence="2" id="KW-1015">Disulfide bond</keyword>
<dbReference type="SUPFAM" id="SSF48726">
    <property type="entry name" value="Immunoglobulin"/>
    <property type="match status" value="2"/>
</dbReference>
<dbReference type="OrthoDB" id="6413693at2759"/>
<dbReference type="KEGG" id="csyr:103258362"/>
<dbReference type="GO" id="GO:0043296">
    <property type="term" value="C:apical junction complex"/>
    <property type="evidence" value="ECO:0007669"/>
    <property type="project" value="TreeGrafter"/>
</dbReference>
<protein>
    <submittedName>
        <fullName evidence="7">Poliovirus receptor</fullName>
    </submittedName>
</protein>
<evidence type="ECO:0000256" key="3">
    <source>
        <dbReference type="SAM" id="MobiDB-lite"/>
    </source>
</evidence>
<dbReference type="InterPro" id="IPR013783">
    <property type="entry name" value="Ig-like_fold"/>
</dbReference>
<dbReference type="GO" id="GO:0001675">
    <property type="term" value="P:acrosome assembly"/>
    <property type="evidence" value="ECO:0007669"/>
    <property type="project" value="TreeGrafter"/>
</dbReference>
<keyword evidence="6" id="KW-1185">Reference proteome</keyword>
<dbReference type="InterPro" id="IPR007110">
    <property type="entry name" value="Ig-like_dom"/>
</dbReference>
<dbReference type="GO" id="GO:0005886">
    <property type="term" value="C:plasma membrane"/>
    <property type="evidence" value="ECO:0007669"/>
    <property type="project" value="TreeGrafter"/>
</dbReference>
<evidence type="ECO:0000313" key="6">
    <source>
        <dbReference type="Proteomes" id="UP000189704"/>
    </source>
</evidence>
<keyword evidence="4" id="KW-0812">Transmembrane</keyword>
<name>A0A1U7T2B6_CARSF</name>
<keyword evidence="7" id="KW-0675">Receptor</keyword>
<evidence type="ECO:0000259" key="5">
    <source>
        <dbReference type="PROSITE" id="PS50835"/>
    </source>
</evidence>
<dbReference type="GO" id="GO:0050862">
    <property type="term" value="P:positive regulation of T cell receptor signaling pathway"/>
    <property type="evidence" value="ECO:0007669"/>
    <property type="project" value="TreeGrafter"/>
</dbReference>
<comment type="subcellular location">
    <subcellularLocation>
        <location evidence="1">Membrane</location>
        <topology evidence="1">Single-pass type I membrane protein</topology>
    </subcellularLocation>
</comment>
<dbReference type="Pfam" id="PF08205">
    <property type="entry name" value="C2-set_2"/>
    <property type="match status" value="1"/>
</dbReference>
<dbReference type="Gene3D" id="2.60.40.10">
    <property type="entry name" value="Immunoglobulins"/>
    <property type="match status" value="2"/>
</dbReference>
<dbReference type="InterPro" id="IPR052659">
    <property type="entry name" value="Nectin/PVR"/>
</dbReference>
<dbReference type="RefSeq" id="XP_008054224.1">
    <property type="nucleotide sequence ID" value="XM_008056033.2"/>
</dbReference>
<feature type="region of interest" description="Disordered" evidence="3">
    <location>
        <begin position="248"/>
        <end position="281"/>
    </location>
</feature>
<keyword evidence="4" id="KW-1133">Transmembrane helix</keyword>
<dbReference type="GO" id="GO:0005925">
    <property type="term" value="C:focal adhesion"/>
    <property type="evidence" value="ECO:0007669"/>
    <property type="project" value="TreeGrafter"/>
</dbReference>
<dbReference type="STRING" id="1868482.ENSTSYP00000026854"/>
<accession>A0A1U7T2B6</accession>
<dbReference type="GO" id="GO:0050839">
    <property type="term" value="F:cell adhesion molecule binding"/>
    <property type="evidence" value="ECO:0007669"/>
    <property type="project" value="TreeGrafter"/>
</dbReference>
<feature type="domain" description="Ig-like" evidence="5">
    <location>
        <begin position="118"/>
        <end position="204"/>
    </location>
</feature>
<evidence type="ECO:0000256" key="4">
    <source>
        <dbReference type="SAM" id="Phobius"/>
    </source>
</evidence>
<evidence type="ECO:0000256" key="1">
    <source>
        <dbReference type="ARBA" id="ARBA00004479"/>
    </source>
</evidence>
<gene>
    <name evidence="7" type="primary">PVR</name>
</gene>
<dbReference type="GO" id="GO:0002891">
    <property type="term" value="P:positive regulation of immunoglobulin mediated immune response"/>
    <property type="evidence" value="ECO:0007669"/>
    <property type="project" value="TreeGrafter"/>
</dbReference>
<dbReference type="GO" id="GO:0046814">
    <property type="term" value="P:coreceptor-mediated virion attachment to host cell"/>
    <property type="evidence" value="ECO:0007669"/>
    <property type="project" value="TreeGrafter"/>
</dbReference>